<protein>
    <submittedName>
        <fullName evidence="1">Uncharacterized protein</fullName>
    </submittedName>
</protein>
<evidence type="ECO:0000313" key="1">
    <source>
        <dbReference type="EMBL" id="JAH97225.1"/>
    </source>
</evidence>
<reference evidence="1" key="1">
    <citation type="submission" date="2014-11" db="EMBL/GenBank/DDBJ databases">
        <authorList>
            <person name="Amaro Gonzalez C."/>
        </authorList>
    </citation>
    <scope>NUCLEOTIDE SEQUENCE</scope>
</reference>
<name>A0A0E9X5U3_ANGAN</name>
<dbReference type="EMBL" id="GBXM01011352">
    <property type="protein sequence ID" value="JAH97225.1"/>
    <property type="molecule type" value="Transcribed_RNA"/>
</dbReference>
<organism evidence="1">
    <name type="scientific">Anguilla anguilla</name>
    <name type="common">European freshwater eel</name>
    <name type="synonym">Muraena anguilla</name>
    <dbReference type="NCBI Taxonomy" id="7936"/>
    <lineage>
        <taxon>Eukaryota</taxon>
        <taxon>Metazoa</taxon>
        <taxon>Chordata</taxon>
        <taxon>Craniata</taxon>
        <taxon>Vertebrata</taxon>
        <taxon>Euteleostomi</taxon>
        <taxon>Actinopterygii</taxon>
        <taxon>Neopterygii</taxon>
        <taxon>Teleostei</taxon>
        <taxon>Anguilliformes</taxon>
        <taxon>Anguillidae</taxon>
        <taxon>Anguilla</taxon>
    </lineage>
</organism>
<proteinExistence type="predicted"/>
<sequence length="89" mass="10253">MWNEQMALGHLFYNRTSKEACFKASIRQEINVILMATLKIQSLPTLFKGVHFQSPLFVNNVMILHMKGVYHEVFEKAGKQVCSCVSVYE</sequence>
<dbReference type="AlphaFoldDB" id="A0A0E9X5U3"/>
<accession>A0A0E9X5U3</accession>
<reference evidence="1" key="2">
    <citation type="journal article" date="2015" name="Fish Shellfish Immunol.">
        <title>Early steps in the European eel (Anguilla anguilla)-Vibrio vulnificus interaction in the gills: Role of the RtxA13 toxin.</title>
        <authorList>
            <person name="Callol A."/>
            <person name="Pajuelo D."/>
            <person name="Ebbesson L."/>
            <person name="Teles M."/>
            <person name="MacKenzie S."/>
            <person name="Amaro C."/>
        </authorList>
    </citation>
    <scope>NUCLEOTIDE SEQUENCE</scope>
</reference>